<dbReference type="GO" id="GO:0005737">
    <property type="term" value="C:cytoplasm"/>
    <property type="evidence" value="ECO:0007669"/>
    <property type="project" value="InterPro"/>
</dbReference>
<dbReference type="CDD" id="cd07067">
    <property type="entry name" value="HP_PGM_like"/>
    <property type="match status" value="1"/>
</dbReference>
<dbReference type="Gene3D" id="3.40.50.1240">
    <property type="entry name" value="Phosphoglycerate mutase-like"/>
    <property type="match status" value="1"/>
</dbReference>
<dbReference type="SUPFAM" id="SSF53254">
    <property type="entry name" value="Phosphoglycerate mutase-like"/>
    <property type="match status" value="1"/>
</dbReference>
<dbReference type="KEGG" id="osg:BST96_19650"/>
<dbReference type="InterPro" id="IPR004449">
    <property type="entry name" value="SixA"/>
</dbReference>
<dbReference type="Pfam" id="PF00300">
    <property type="entry name" value="His_Phos_1"/>
    <property type="match status" value="1"/>
</dbReference>
<dbReference type="InterPro" id="IPR013078">
    <property type="entry name" value="His_Pase_superF_clade-1"/>
</dbReference>
<dbReference type="STRING" id="716816.BST96_19650"/>
<dbReference type="InterPro" id="IPR051021">
    <property type="entry name" value="Mito_Ser/Thr_phosphatase"/>
</dbReference>
<sequence>MNIVILRHGEAEIYADSDAQRNLTDYGREQAQAAGVCLKALALDFKQVWVSPYIRAQQTADGVLSALGDIPRETVDALIPESSPINLVDTLSTYSGGDLLIVSHQPLVSALVGLLENADHRSGPPMSPASMAMLTADTLLAGCCQLQWLRHAPNFEATV</sequence>
<name>A0A1X9NF03_9GAMM</name>
<evidence type="ECO:0000256" key="1">
    <source>
        <dbReference type="ARBA" id="ARBA00022801"/>
    </source>
</evidence>
<dbReference type="RefSeq" id="WP_085760317.1">
    <property type="nucleotide sequence ID" value="NZ_CP019343.1"/>
</dbReference>
<proteinExistence type="predicted"/>
<dbReference type="GO" id="GO:0101006">
    <property type="term" value="F:protein histidine phosphatase activity"/>
    <property type="evidence" value="ECO:0007669"/>
    <property type="project" value="InterPro"/>
</dbReference>
<reference evidence="2 3" key="1">
    <citation type="submission" date="2016-11" db="EMBL/GenBank/DDBJ databases">
        <title>Trade-off between light-utilization and light-protection in marine flavobacteria.</title>
        <authorList>
            <person name="Kumagai Y."/>
        </authorList>
    </citation>
    <scope>NUCLEOTIDE SEQUENCE [LARGE SCALE GENOMIC DNA]</scope>
    <source>
        <strain evidence="2 3">NBRC 107125</strain>
    </source>
</reference>
<dbReference type="EMBL" id="CP019343">
    <property type="protein sequence ID" value="ARN76116.1"/>
    <property type="molecule type" value="Genomic_DNA"/>
</dbReference>
<protein>
    <submittedName>
        <fullName evidence="2">Phosphohistidine phosphatase SixA</fullName>
    </submittedName>
</protein>
<dbReference type="OrthoDB" id="92610at2"/>
<dbReference type="Proteomes" id="UP000193450">
    <property type="component" value="Chromosome"/>
</dbReference>
<dbReference type="InterPro" id="IPR029033">
    <property type="entry name" value="His_PPase_superfam"/>
</dbReference>
<keyword evidence="1" id="KW-0378">Hydrolase</keyword>
<dbReference type="NCBIfam" id="TIGR00249">
    <property type="entry name" value="sixA"/>
    <property type="match status" value="1"/>
</dbReference>
<dbReference type="PANTHER" id="PTHR20935">
    <property type="entry name" value="PHOSPHOGLYCERATE MUTASE-RELATED"/>
    <property type="match status" value="1"/>
</dbReference>
<keyword evidence="3" id="KW-1185">Reference proteome</keyword>
<dbReference type="SMART" id="SM00855">
    <property type="entry name" value="PGAM"/>
    <property type="match status" value="1"/>
</dbReference>
<organism evidence="2 3">
    <name type="scientific">Oceanicoccus sagamiensis</name>
    <dbReference type="NCBI Taxonomy" id="716816"/>
    <lineage>
        <taxon>Bacteria</taxon>
        <taxon>Pseudomonadati</taxon>
        <taxon>Pseudomonadota</taxon>
        <taxon>Gammaproteobacteria</taxon>
        <taxon>Cellvibrionales</taxon>
        <taxon>Spongiibacteraceae</taxon>
        <taxon>Oceanicoccus</taxon>
    </lineage>
</organism>
<accession>A0A1X9NF03</accession>
<evidence type="ECO:0000313" key="2">
    <source>
        <dbReference type="EMBL" id="ARN76116.1"/>
    </source>
</evidence>
<evidence type="ECO:0000313" key="3">
    <source>
        <dbReference type="Proteomes" id="UP000193450"/>
    </source>
</evidence>
<gene>
    <name evidence="2" type="ORF">BST96_19650</name>
</gene>
<dbReference type="AlphaFoldDB" id="A0A1X9NF03"/>